<name>A0A5B0P7P4_PUCGR</name>
<comment type="caution">
    <text evidence="2">The sequence shown here is derived from an EMBL/GenBank/DDBJ whole genome shotgun (WGS) entry which is preliminary data.</text>
</comment>
<feature type="compositionally biased region" description="Basic and acidic residues" evidence="1">
    <location>
        <begin position="1"/>
        <end position="13"/>
    </location>
</feature>
<organism evidence="2 3">
    <name type="scientific">Puccinia graminis f. sp. tritici</name>
    <dbReference type="NCBI Taxonomy" id="56615"/>
    <lineage>
        <taxon>Eukaryota</taxon>
        <taxon>Fungi</taxon>
        <taxon>Dikarya</taxon>
        <taxon>Basidiomycota</taxon>
        <taxon>Pucciniomycotina</taxon>
        <taxon>Pucciniomycetes</taxon>
        <taxon>Pucciniales</taxon>
        <taxon>Pucciniaceae</taxon>
        <taxon>Puccinia</taxon>
    </lineage>
</organism>
<protein>
    <submittedName>
        <fullName evidence="2">Uncharacterized protein</fullName>
    </submittedName>
</protein>
<gene>
    <name evidence="2" type="ORF">PGTUg99_001125</name>
</gene>
<reference evidence="2 3" key="1">
    <citation type="submission" date="2019-05" db="EMBL/GenBank/DDBJ databases">
        <title>Emergence of the Ug99 lineage of the wheat stem rust pathogen through somatic hybridization.</title>
        <authorList>
            <person name="Li F."/>
            <person name="Upadhyaya N.M."/>
            <person name="Sperschneider J."/>
            <person name="Matny O."/>
            <person name="Nguyen-Phuc H."/>
            <person name="Mago R."/>
            <person name="Raley C."/>
            <person name="Miller M.E."/>
            <person name="Silverstein K.A.T."/>
            <person name="Henningsen E."/>
            <person name="Hirsch C.D."/>
            <person name="Visser B."/>
            <person name="Pretorius Z.A."/>
            <person name="Steffenson B.J."/>
            <person name="Schwessinger B."/>
            <person name="Dodds P.N."/>
            <person name="Figueroa M."/>
        </authorList>
    </citation>
    <scope>NUCLEOTIDE SEQUENCE [LARGE SCALE GENOMIC DNA]</scope>
    <source>
        <strain evidence="2 3">Ug99</strain>
    </source>
</reference>
<sequence>MVGTDHWRQRLEKPTQIPQKGDEGTQQEIVSTTSISITGDKCLKLRAYYTRSIGPAKKTSQGALPKRVPSSGPECCCKADRGEGSSSGSTLYQRIIPARCSADPIPGFEGLDIKGKGKEKC</sequence>
<proteinExistence type="predicted"/>
<dbReference type="EMBL" id="VDEP01000354">
    <property type="protein sequence ID" value="KAA1097083.1"/>
    <property type="molecule type" value="Genomic_DNA"/>
</dbReference>
<accession>A0A5B0P7P4</accession>
<dbReference type="AlphaFoldDB" id="A0A5B0P7P4"/>
<dbReference type="Proteomes" id="UP000325313">
    <property type="component" value="Unassembled WGS sequence"/>
</dbReference>
<feature type="region of interest" description="Disordered" evidence="1">
    <location>
        <begin position="1"/>
        <end position="28"/>
    </location>
</feature>
<evidence type="ECO:0000256" key="1">
    <source>
        <dbReference type="SAM" id="MobiDB-lite"/>
    </source>
</evidence>
<evidence type="ECO:0000313" key="2">
    <source>
        <dbReference type="EMBL" id="KAA1097083.1"/>
    </source>
</evidence>
<evidence type="ECO:0000313" key="3">
    <source>
        <dbReference type="Proteomes" id="UP000325313"/>
    </source>
</evidence>